<dbReference type="Gene3D" id="2.60.40.790">
    <property type="match status" value="1"/>
</dbReference>
<proteinExistence type="predicted"/>
<dbReference type="PROSITE" id="PS51203">
    <property type="entry name" value="CS"/>
    <property type="match status" value="1"/>
</dbReference>
<dbReference type="InterPro" id="IPR008978">
    <property type="entry name" value="HSP20-like_chaperone"/>
</dbReference>
<dbReference type="Pfam" id="PF04969">
    <property type="entry name" value="CS"/>
    <property type="match status" value="1"/>
</dbReference>
<dbReference type="Proteomes" id="UP001054837">
    <property type="component" value="Unassembled WGS sequence"/>
</dbReference>
<reference evidence="2 3" key="1">
    <citation type="submission" date="2021-06" db="EMBL/GenBank/DDBJ databases">
        <title>Caerostris darwini draft genome.</title>
        <authorList>
            <person name="Kono N."/>
            <person name="Arakawa K."/>
        </authorList>
    </citation>
    <scope>NUCLEOTIDE SEQUENCE [LARGE SCALE GENOMIC DNA]</scope>
</reference>
<dbReference type="PANTHER" id="PTHR46492:SF1">
    <property type="entry name" value="DYNEIN AXONEMAL ASSEMBLY FACTOR 4"/>
    <property type="match status" value="1"/>
</dbReference>
<dbReference type="GO" id="GO:0036159">
    <property type="term" value="P:inner dynein arm assembly"/>
    <property type="evidence" value="ECO:0007669"/>
    <property type="project" value="TreeGrafter"/>
</dbReference>
<dbReference type="GO" id="GO:0003341">
    <property type="term" value="P:cilium movement"/>
    <property type="evidence" value="ECO:0007669"/>
    <property type="project" value="TreeGrafter"/>
</dbReference>
<gene>
    <name evidence="2" type="primary">AVEN_70622_1</name>
    <name evidence="2" type="ORF">CDAR_398391</name>
</gene>
<dbReference type="PANTHER" id="PTHR46492">
    <property type="entry name" value="DYNEIN ASSEMBLY FACTOR 4, AXONEMAL"/>
    <property type="match status" value="1"/>
</dbReference>
<dbReference type="InterPro" id="IPR052004">
    <property type="entry name" value="Dynein_assembly_factor_4"/>
</dbReference>
<comment type="caution">
    <text evidence="2">The sequence shown here is derived from an EMBL/GenBank/DDBJ whole genome shotgun (WGS) entry which is preliminary data.</text>
</comment>
<dbReference type="GO" id="GO:0036158">
    <property type="term" value="P:outer dynein arm assembly"/>
    <property type="evidence" value="ECO:0007669"/>
    <property type="project" value="TreeGrafter"/>
</dbReference>
<feature type="domain" description="CS" evidence="1">
    <location>
        <begin position="5"/>
        <end position="89"/>
    </location>
</feature>
<protein>
    <submittedName>
        <fullName evidence="2">CS domain-containing protein</fullName>
    </submittedName>
</protein>
<keyword evidence="3" id="KW-1185">Reference proteome</keyword>
<feature type="non-terminal residue" evidence="2">
    <location>
        <position position="93"/>
    </location>
</feature>
<evidence type="ECO:0000259" key="1">
    <source>
        <dbReference type="PROSITE" id="PS51203"/>
    </source>
</evidence>
<sequence>MPLIISEKDIKWQESKEKILIIVPLLSRVGTKPSILITSKYLKISSPPHLWECFLFDTIDPEGSIVRIGSDNVAFEIQKSGEEIWNNLSHHQA</sequence>
<evidence type="ECO:0000313" key="2">
    <source>
        <dbReference type="EMBL" id="GIY68487.1"/>
    </source>
</evidence>
<evidence type="ECO:0000313" key="3">
    <source>
        <dbReference type="Proteomes" id="UP001054837"/>
    </source>
</evidence>
<dbReference type="InterPro" id="IPR007052">
    <property type="entry name" value="CS_dom"/>
</dbReference>
<name>A0AAV4VED2_9ARAC</name>
<dbReference type="EMBL" id="BPLQ01012875">
    <property type="protein sequence ID" value="GIY68487.1"/>
    <property type="molecule type" value="Genomic_DNA"/>
</dbReference>
<dbReference type="SUPFAM" id="SSF49764">
    <property type="entry name" value="HSP20-like chaperones"/>
    <property type="match status" value="1"/>
</dbReference>
<organism evidence="2 3">
    <name type="scientific">Caerostris darwini</name>
    <dbReference type="NCBI Taxonomy" id="1538125"/>
    <lineage>
        <taxon>Eukaryota</taxon>
        <taxon>Metazoa</taxon>
        <taxon>Ecdysozoa</taxon>
        <taxon>Arthropoda</taxon>
        <taxon>Chelicerata</taxon>
        <taxon>Arachnida</taxon>
        <taxon>Araneae</taxon>
        <taxon>Araneomorphae</taxon>
        <taxon>Entelegynae</taxon>
        <taxon>Araneoidea</taxon>
        <taxon>Araneidae</taxon>
        <taxon>Caerostris</taxon>
    </lineage>
</organism>
<accession>A0AAV4VED2</accession>
<dbReference type="AlphaFoldDB" id="A0AAV4VED2"/>